<dbReference type="Proteomes" id="UP000625711">
    <property type="component" value="Unassembled WGS sequence"/>
</dbReference>
<dbReference type="EMBL" id="JAACXV010014021">
    <property type="protein sequence ID" value="KAF7271029.1"/>
    <property type="molecule type" value="Genomic_DNA"/>
</dbReference>
<sequence length="11" mass="1333">DGRIREADWTD</sequence>
<reference evidence="1" key="1">
    <citation type="submission" date="2020-08" db="EMBL/GenBank/DDBJ databases">
        <title>Genome sequencing and assembly of the red palm weevil Rhynchophorus ferrugineus.</title>
        <authorList>
            <person name="Dias G.B."/>
            <person name="Bergman C.M."/>
            <person name="Manee M."/>
        </authorList>
    </citation>
    <scope>NUCLEOTIDE SEQUENCE</scope>
    <source>
        <strain evidence="1">AA-2017</strain>
        <tissue evidence="1">Whole larva</tissue>
    </source>
</reference>
<evidence type="ECO:0000313" key="1">
    <source>
        <dbReference type="EMBL" id="KAF7271029.1"/>
    </source>
</evidence>
<protein>
    <submittedName>
        <fullName evidence="1">Uncharacterized protein</fullName>
    </submittedName>
</protein>
<evidence type="ECO:0000313" key="2">
    <source>
        <dbReference type="Proteomes" id="UP000625711"/>
    </source>
</evidence>
<comment type="caution">
    <text evidence="1">The sequence shown here is derived from an EMBL/GenBank/DDBJ whole genome shotgun (WGS) entry which is preliminary data.</text>
</comment>
<feature type="non-terminal residue" evidence="1">
    <location>
        <position position="1"/>
    </location>
</feature>
<keyword evidence="2" id="KW-1185">Reference proteome</keyword>
<gene>
    <name evidence="1" type="ORF">GWI33_016045</name>
</gene>
<name>A0A834HZI6_RHYFE</name>
<accession>A0A834HZI6</accession>
<organism evidence="1 2">
    <name type="scientific">Rhynchophorus ferrugineus</name>
    <name type="common">Red palm weevil</name>
    <name type="synonym">Curculio ferrugineus</name>
    <dbReference type="NCBI Taxonomy" id="354439"/>
    <lineage>
        <taxon>Eukaryota</taxon>
        <taxon>Metazoa</taxon>
        <taxon>Ecdysozoa</taxon>
        <taxon>Arthropoda</taxon>
        <taxon>Hexapoda</taxon>
        <taxon>Insecta</taxon>
        <taxon>Pterygota</taxon>
        <taxon>Neoptera</taxon>
        <taxon>Endopterygota</taxon>
        <taxon>Coleoptera</taxon>
        <taxon>Polyphaga</taxon>
        <taxon>Cucujiformia</taxon>
        <taxon>Curculionidae</taxon>
        <taxon>Dryophthorinae</taxon>
        <taxon>Rhynchophorus</taxon>
    </lineage>
</organism>
<proteinExistence type="predicted"/>